<evidence type="ECO:0000313" key="9">
    <source>
        <dbReference type="EMBL" id="PHH71329.1"/>
    </source>
</evidence>
<accession>A0A2C5XG96</accession>
<reference evidence="9 10" key="1">
    <citation type="submission" date="2017-06" db="EMBL/GenBank/DDBJ databases">
        <title>Ant-infecting Ophiocordyceps genomes reveal a high diversity of potential behavioral manipulation genes and a possible major role for enterotoxins.</title>
        <authorList>
            <person name="De Bekker C."/>
            <person name="Evans H.C."/>
            <person name="Brachmann A."/>
            <person name="Hughes D.P."/>
        </authorList>
    </citation>
    <scope>NUCLEOTIDE SEQUENCE [LARGE SCALE GENOMIC DNA]</scope>
    <source>
        <strain evidence="9 10">1348a</strain>
    </source>
</reference>
<keyword evidence="2" id="KW-0479">Metal-binding</keyword>
<feature type="compositionally biased region" description="Acidic residues" evidence="8">
    <location>
        <begin position="605"/>
        <end position="641"/>
    </location>
</feature>
<feature type="region of interest" description="Disordered" evidence="8">
    <location>
        <begin position="1"/>
        <end position="20"/>
    </location>
</feature>
<dbReference type="PANTHER" id="PTHR13184">
    <property type="entry name" value="37S RIBOSOMAL PROTEIN S22"/>
    <property type="match status" value="1"/>
</dbReference>
<comment type="subcellular location">
    <subcellularLocation>
        <location evidence="1">Mitochondrion</location>
    </subcellularLocation>
</comment>
<dbReference type="GO" id="GO:0006412">
    <property type="term" value="P:translation"/>
    <property type="evidence" value="ECO:0007669"/>
    <property type="project" value="InterPro"/>
</dbReference>
<keyword evidence="10" id="KW-1185">Reference proteome</keyword>
<evidence type="ECO:0008006" key="11">
    <source>
        <dbReference type="Google" id="ProtNLM"/>
    </source>
</evidence>
<evidence type="ECO:0000256" key="5">
    <source>
        <dbReference type="ARBA" id="ARBA00023014"/>
    </source>
</evidence>
<dbReference type="EMBL" id="NJEU01000692">
    <property type="protein sequence ID" value="PHH71329.1"/>
    <property type="molecule type" value="Genomic_DNA"/>
</dbReference>
<proteinExistence type="predicted"/>
<evidence type="ECO:0000256" key="2">
    <source>
        <dbReference type="ARBA" id="ARBA00022723"/>
    </source>
</evidence>
<feature type="region of interest" description="Disordered" evidence="8">
    <location>
        <begin position="594"/>
        <end position="647"/>
    </location>
</feature>
<gene>
    <name evidence="9" type="ORF">CDD82_6587</name>
</gene>
<organism evidence="9 10">
    <name type="scientific">Ophiocordyceps australis</name>
    <dbReference type="NCBI Taxonomy" id="1399860"/>
    <lineage>
        <taxon>Eukaryota</taxon>
        <taxon>Fungi</taxon>
        <taxon>Dikarya</taxon>
        <taxon>Ascomycota</taxon>
        <taxon>Pezizomycotina</taxon>
        <taxon>Sordariomycetes</taxon>
        <taxon>Hypocreomycetidae</taxon>
        <taxon>Hypocreales</taxon>
        <taxon>Ophiocordycipitaceae</taxon>
        <taxon>Ophiocordyceps</taxon>
    </lineage>
</organism>
<dbReference type="OrthoDB" id="421327at2759"/>
<keyword evidence="5" id="KW-0411">Iron-sulfur</keyword>
<dbReference type="GO" id="GO:0046872">
    <property type="term" value="F:metal ion binding"/>
    <property type="evidence" value="ECO:0007669"/>
    <property type="project" value="UniProtKB-KW"/>
</dbReference>
<protein>
    <recommendedName>
        <fullName evidence="11">37S ribosomal protein S22</fullName>
    </recommendedName>
</protein>
<dbReference type="InterPro" id="IPR015324">
    <property type="entry name" value="Ribosomal_Rsm22-like"/>
</dbReference>
<keyword evidence="4" id="KW-0408">Iron</keyword>
<evidence type="ECO:0000256" key="1">
    <source>
        <dbReference type="ARBA" id="ARBA00004173"/>
    </source>
</evidence>
<feature type="compositionally biased region" description="Basic residues" evidence="8">
    <location>
        <begin position="1"/>
        <end position="15"/>
    </location>
</feature>
<dbReference type="GO" id="GO:0008168">
    <property type="term" value="F:methyltransferase activity"/>
    <property type="evidence" value="ECO:0007669"/>
    <property type="project" value="InterPro"/>
</dbReference>
<keyword evidence="6" id="KW-0496">Mitochondrion</keyword>
<dbReference type="GO" id="GO:0005763">
    <property type="term" value="C:mitochondrial small ribosomal subunit"/>
    <property type="evidence" value="ECO:0007669"/>
    <property type="project" value="TreeGrafter"/>
</dbReference>
<dbReference type="PANTHER" id="PTHR13184:SF5">
    <property type="entry name" value="METHYLTRANSFERASE-LIKE PROTEIN 17, MITOCHONDRIAL"/>
    <property type="match status" value="1"/>
</dbReference>
<keyword evidence="3" id="KW-0809">Transit peptide</keyword>
<evidence type="ECO:0000256" key="4">
    <source>
        <dbReference type="ARBA" id="ARBA00023004"/>
    </source>
</evidence>
<dbReference type="GO" id="GO:0003735">
    <property type="term" value="F:structural constituent of ribosome"/>
    <property type="evidence" value="ECO:0007669"/>
    <property type="project" value="TreeGrafter"/>
</dbReference>
<evidence type="ECO:0000256" key="7">
    <source>
        <dbReference type="ARBA" id="ARBA00045681"/>
    </source>
</evidence>
<evidence type="ECO:0000313" key="10">
    <source>
        <dbReference type="Proteomes" id="UP000224854"/>
    </source>
</evidence>
<comment type="function">
    <text evidence="7">Mitochondrial ribosome (mitoribosome) assembly factor. Binds at the interface of the head and body domains of the mitochondrial small ribosomal subunit (mt-SSU), occluding the mRNA channel and preventing compaction of the head domain towards the body. Probable inactive methyltransferase: retains the characteristic folding and ability to bind S-adenosyl-L-methionine, but it probably lost its methyltransferase activity.</text>
</comment>
<dbReference type="GO" id="GO:0051536">
    <property type="term" value="F:iron-sulfur cluster binding"/>
    <property type="evidence" value="ECO:0007669"/>
    <property type="project" value="UniProtKB-KW"/>
</dbReference>
<sequence>MRNIRSRGRISKARREKIPGQEDAVFSDDYVEIPFQGDHPEWLESGRDQELYRWTDSVKKRYHPNTLDAKFVGSPRQIQIPEVNLLEGLRAELTGVSTKRLRERCEELYGGPGLPFSLSPRYLKNYDQGHGLLAEYKGLNELDAKAFLAMHLPPAYAAAFVILREVRRRLGPDWIQSRLVNKEVGEMSVLDVGGGGAAIAAWNEICDAEWGLLEERGMAHGPRPMGENEGILVGSAPLRDHLKRMFPHVKFMSSLPDYAHSGSMYGDALDGGKEKQARKKYDVVIASHNLLTREKYWQRRHLLYALWNLVDEKDGVLIVIERGDQRGAQAVGDIRDILLREVLLPQTGDKGTKHRERKLFNSTDKEEVRKGAKFERQVGHLIAPCTNHAPCPMWRANSTYIRDFCHFRYQYWMPTFYRNMISYKTEVRGPISGGGDVKFCYVAVRRGHARKSTLSGAEATDRAFEGYTSTEHKPDAQTLPRLIMPPLKRQGHICMDVCTPDAKIERWIVPKSHGHQAFHDVRKCSWGDLWALGAKTRIPRKLELGGQNLAGRDEHKQARRWARVKKHEQLAMVAEGKARESLRVRRTQEYFEQLVDSGSLKDEKDMEEEDEEEEDEEEEDEEEEDEEEKDEEDMEDIEDEDRIGTKK</sequence>
<comment type="caution">
    <text evidence="9">The sequence shown here is derived from an EMBL/GenBank/DDBJ whole genome shotgun (WGS) entry which is preliminary data.</text>
</comment>
<evidence type="ECO:0000256" key="3">
    <source>
        <dbReference type="ARBA" id="ARBA00022946"/>
    </source>
</evidence>
<dbReference type="Proteomes" id="UP000224854">
    <property type="component" value="Unassembled WGS sequence"/>
</dbReference>
<dbReference type="AlphaFoldDB" id="A0A2C5XG96"/>
<name>A0A2C5XG96_9HYPO</name>
<dbReference type="Pfam" id="PF09243">
    <property type="entry name" value="Rsm22"/>
    <property type="match status" value="1"/>
</dbReference>
<evidence type="ECO:0000256" key="8">
    <source>
        <dbReference type="SAM" id="MobiDB-lite"/>
    </source>
</evidence>
<evidence type="ECO:0000256" key="6">
    <source>
        <dbReference type="ARBA" id="ARBA00023128"/>
    </source>
</evidence>
<dbReference type="InterPro" id="IPR052571">
    <property type="entry name" value="Mt_RNA_Methyltransferase"/>
</dbReference>